<organism evidence="1 2">
    <name type="scientific">Colletotrichum truncatum</name>
    <name type="common">Anthracnose fungus</name>
    <name type="synonym">Colletotrichum capsici</name>
    <dbReference type="NCBI Taxonomy" id="5467"/>
    <lineage>
        <taxon>Eukaryota</taxon>
        <taxon>Fungi</taxon>
        <taxon>Dikarya</taxon>
        <taxon>Ascomycota</taxon>
        <taxon>Pezizomycotina</taxon>
        <taxon>Sordariomycetes</taxon>
        <taxon>Hypocreomycetidae</taxon>
        <taxon>Glomerellales</taxon>
        <taxon>Glomerellaceae</taxon>
        <taxon>Colletotrichum</taxon>
        <taxon>Colletotrichum truncatum species complex</taxon>
    </lineage>
</organism>
<sequence length="527" mass="59758">MAGGNRVAVIGLGALGIVSLKNCLEEDFDVCGFERNSYSGGLWRYTDEDKTSVLQSTIVNISTERGCFTDFPFPKDVPSTCAAEEVEKYLERYVDHFNLRPHMRFNTNVTRVHHDDSTDKWILEIKGCPDEVFDKVIMATGTNQTPNYPSIAGIESFRGEQVHSKSYKRPEKFENKSVLVVGLGNSGADIAVSLIKHATKIYASHRKGCVILDASQIPRKKNGKPVDHPLTIRFMSFHALFDRFFPKLSEAMLNFFIRKLQDSAFNIRPEWKLSPAPSIRTNFFVVSDEIVPALERGDIESVPGIRRIVGPYEVELTDGRVPHVDTIIYCTGYQPSFSLLDPKDDPNKDTTPEWAKTDGSRGKPLPRLYQNLLSLKYPQSLAFMGCVVFPSPAFQLYDVASMVVTQIWKGNSPLPPQEEMERAVDKHHAWMVELAKKDTVFAQLVNGHEWTAWANEMAGTGINEYLGWGWKGWKFWLQEPRFCNLLMTGVYSPHVFRYFEGKRKRWDGAKAAIERLNESQTGKLKTV</sequence>
<protein>
    <submittedName>
        <fullName evidence="1">Uncharacterized protein</fullName>
    </submittedName>
</protein>
<evidence type="ECO:0000313" key="2">
    <source>
        <dbReference type="Proteomes" id="UP000805649"/>
    </source>
</evidence>
<gene>
    <name evidence="1" type="ORF">CTRU02_211742</name>
</gene>
<accession>A0ACC3YLK9</accession>
<comment type="caution">
    <text evidence="1">The sequence shown here is derived from an EMBL/GenBank/DDBJ whole genome shotgun (WGS) entry which is preliminary data.</text>
</comment>
<keyword evidence="2" id="KW-1185">Reference proteome</keyword>
<reference evidence="1 2" key="1">
    <citation type="journal article" date="2020" name="Phytopathology">
        <title>Genome Sequence Resources of Colletotrichum truncatum, C. plurivorum, C. musicola, and C. sojae: Four Species Pathogenic to Soybean (Glycine max).</title>
        <authorList>
            <person name="Rogerio F."/>
            <person name="Boufleur T.R."/>
            <person name="Ciampi-Guillardi M."/>
            <person name="Sukno S.A."/>
            <person name="Thon M.R."/>
            <person name="Massola Junior N.S."/>
            <person name="Baroncelli R."/>
        </authorList>
    </citation>
    <scope>NUCLEOTIDE SEQUENCE [LARGE SCALE GENOMIC DNA]</scope>
    <source>
        <strain evidence="1 2">CMES1059</strain>
    </source>
</reference>
<evidence type="ECO:0000313" key="1">
    <source>
        <dbReference type="EMBL" id="KAL0932779.1"/>
    </source>
</evidence>
<proteinExistence type="predicted"/>
<dbReference type="Proteomes" id="UP000805649">
    <property type="component" value="Unassembled WGS sequence"/>
</dbReference>
<name>A0ACC3YLK9_COLTU</name>
<dbReference type="EMBL" id="VUJX02000008">
    <property type="protein sequence ID" value="KAL0932779.1"/>
    <property type="molecule type" value="Genomic_DNA"/>
</dbReference>